<comment type="caution">
    <text evidence="3">The sequence shown here is derived from an EMBL/GenBank/DDBJ whole genome shotgun (WGS) entry which is preliminary data.</text>
</comment>
<evidence type="ECO:0000256" key="1">
    <source>
        <dbReference type="SAM" id="Coils"/>
    </source>
</evidence>
<evidence type="ECO:0000313" key="3">
    <source>
        <dbReference type="EMBL" id="GBE87535.1"/>
    </source>
</evidence>
<sequence>MSSRTSRPHSFSGPRPLQLVDSNVPNAPPSLSASSCPSPTFSGLCSAPPTVRAFNKPRRQSSISYYPSDHTPQWDLRSPVASSTLKRSSSLGKKVVSTRRRGDRRSTGSMGSLSPAVELGPLTLTEKHADLLRFIAQKESKCLELRSQLAIHEAELAQLKRKWERIVSKGMDRAYSSPASSASPVSILSAVASPTNGAVLEGIKEGMQEMGRIFAAGLGDFSSAPVLSSVSPAISGRKNKGHTTTQSSSSVSTSGTTSTRFTNASSVRLSLSSASSLAYDEPPSEMDEGDETLRPSESRDCAQETITERSTDLVISPSSTATELQAAKIHRRKSREHPPALSVSSSPVPSPVIPSTPHFATPPRSAGGSSASKRVSTGFPTASPVSSWMGTVGSSVGKKWEELQKGEKFTRSQKRASLLLSDVSSSLFAALAAPSPSSPSPAHSGLTSSVSVSSNPFAATLSPLASSPLGASPLSGPTSSVSLLEDDDEGLALGGVMIPDSRPSTQPGLKAESAQNYDDDWNW</sequence>
<evidence type="ECO:0000256" key="2">
    <source>
        <dbReference type="SAM" id="MobiDB-lite"/>
    </source>
</evidence>
<feature type="region of interest" description="Disordered" evidence="2">
    <location>
        <begin position="79"/>
        <end position="116"/>
    </location>
</feature>
<feature type="region of interest" description="Disordered" evidence="2">
    <location>
        <begin position="492"/>
        <end position="523"/>
    </location>
</feature>
<dbReference type="STRING" id="139825.A0A401GZD9"/>
<dbReference type="EMBL" id="BFAD01000011">
    <property type="protein sequence ID" value="GBE87535.1"/>
    <property type="molecule type" value="Genomic_DNA"/>
</dbReference>
<protein>
    <submittedName>
        <fullName evidence="3">Uncharacterized protein</fullName>
    </submittedName>
</protein>
<dbReference type="AlphaFoldDB" id="A0A401GZD9"/>
<feature type="compositionally biased region" description="Low complexity" evidence="2">
    <location>
        <begin position="243"/>
        <end position="278"/>
    </location>
</feature>
<dbReference type="InParanoid" id="A0A401GZD9"/>
<accession>A0A401GZD9</accession>
<keyword evidence="4" id="KW-1185">Reference proteome</keyword>
<organism evidence="3 4">
    <name type="scientific">Sparassis crispa</name>
    <dbReference type="NCBI Taxonomy" id="139825"/>
    <lineage>
        <taxon>Eukaryota</taxon>
        <taxon>Fungi</taxon>
        <taxon>Dikarya</taxon>
        <taxon>Basidiomycota</taxon>
        <taxon>Agaricomycotina</taxon>
        <taxon>Agaricomycetes</taxon>
        <taxon>Polyporales</taxon>
        <taxon>Sparassidaceae</taxon>
        <taxon>Sparassis</taxon>
    </lineage>
</organism>
<feature type="region of interest" description="Disordered" evidence="2">
    <location>
        <begin position="232"/>
        <end position="380"/>
    </location>
</feature>
<dbReference type="Proteomes" id="UP000287166">
    <property type="component" value="Unassembled WGS sequence"/>
</dbReference>
<feature type="compositionally biased region" description="Basic and acidic residues" evidence="2">
    <location>
        <begin position="291"/>
        <end position="311"/>
    </location>
</feature>
<name>A0A401GZD9_9APHY</name>
<dbReference type="RefSeq" id="XP_027618448.1">
    <property type="nucleotide sequence ID" value="XM_027762647.1"/>
</dbReference>
<feature type="compositionally biased region" description="Low complexity" evidence="2">
    <location>
        <begin position="22"/>
        <end position="39"/>
    </location>
</feature>
<dbReference type="GeneID" id="38784452"/>
<gene>
    <name evidence="3" type="ORF">SCP_1102120</name>
</gene>
<feature type="compositionally biased region" description="Polar residues" evidence="2">
    <location>
        <begin position="367"/>
        <end position="380"/>
    </location>
</feature>
<feature type="coiled-coil region" evidence="1">
    <location>
        <begin position="135"/>
        <end position="162"/>
    </location>
</feature>
<feature type="compositionally biased region" description="Polar residues" evidence="2">
    <location>
        <begin position="80"/>
        <end position="91"/>
    </location>
</feature>
<evidence type="ECO:0000313" key="4">
    <source>
        <dbReference type="Proteomes" id="UP000287166"/>
    </source>
</evidence>
<reference evidence="3 4" key="1">
    <citation type="journal article" date="2018" name="Sci. Rep.">
        <title>Genome sequence of the cauliflower mushroom Sparassis crispa (Hanabiratake) and its association with beneficial usage.</title>
        <authorList>
            <person name="Kiyama R."/>
            <person name="Furutani Y."/>
            <person name="Kawaguchi K."/>
            <person name="Nakanishi T."/>
        </authorList>
    </citation>
    <scope>NUCLEOTIDE SEQUENCE [LARGE SCALE GENOMIC DNA]</scope>
</reference>
<keyword evidence="1" id="KW-0175">Coiled coil</keyword>
<feature type="region of interest" description="Disordered" evidence="2">
    <location>
        <begin position="1"/>
        <end position="49"/>
    </location>
</feature>
<dbReference type="OrthoDB" id="3204900at2759"/>
<proteinExistence type="predicted"/>